<proteinExistence type="predicted"/>
<evidence type="ECO:0000313" key="1">
    <source>
        <dbReference type="EMBL" id="KAF7255962.1"/>
    </source>
</evidence>
<organism evidence="1 2">
    <name type="scientific">Paragonimus skrjabini miyazakii</name>
    <dbReference type="NCBI Taxonomy" id="59628"/>
    <lineage>
        <taxon>Eukaryota</taxon>
        <taxon>Metazoa</taxon>
        <taxon>Spiralia</taxon>
        <taxon>Lophotrochozoa</taxon>
        <taxon>Platyhelminthes</taxon>
        <taxon>Trematoda</taxon>
        <taxon>Digenea</taxon>
        <taxon>Plagiorchiida</taxon>
        <taxon>Troglotremata</taxon>
        <taxon>Troglotrematidae</taxon>
        <taxon>Paragonimus</taxon>
    </lineage>
</organism>
<evidence type="ECO:0000313" key="2">
    <source>
        <dbReference type="Proteomes" id="UP000822476"/>
    </source>
</evidence>
<protein>
    <submittedName>
        <fullName evidence="1">Uncharacterized protein</fullName>
    </submittedName>
</protein>
<accession>A0A8S9YMP0</accession>
<dbReference type="AlphaFoldDB" id="A0A8S9YMP0"/>
<name>A0A8S9YMP0_9TREM</name>
<sequence>MEHEPLFNRELFKPQLIGVVSSPVVYRLNNRYGVEIYFWVEDVKIRGKKNILLNGFFNPALRTQGLLGSRLFHHYHFAVEEMKVGSKLINFRPKREVAHNIFKFSRKIGNPKLAFAIELPLNVEFHLMMKYVHWLNAISGNSEELDTEFMSYFQKTNIKKHARKSVDELVFIAGIVRYNTIIICVQHLCAELTLYHDRTTGYIKHHNEKWVSSQGIFYYICLCCVYFSMVPDHHYQLLLTRCSYPLKYFLDFADAQPICPDFHRR</sequence>
<dbReference type="EMBL" id="JTDE01003525">
    <property type="protein sequence ID" value="KAF7255962.1"/>
    <property type="molecule type" value="Genomic_DNA"/>
</dbReference>
<keyword evidence="2" id="KW-1185">Reference proteome</keyword>
<gene>
    <name evidence="1" type="ORF">EG68_06882</name>
</gene>
<reference evidence="1" key="1">
    <citation type="submission" date="2019-07" db="EMBL/GenBank/DDBJ databases">
        <title>Annotation for the trematode Paragonimus miyazaki's.</title>
        <authorList>
            <person name="Choi Y.-J."/>
        </authorList>
    </citation>
    <scope>NUCLEOTIDE SEQUENCE</scope>
    <source>
        <strain evidence="1">Japan</strain>
    </source>
</reference>
<comment type="caution">
    <text evidence="1">The sequence shown here is derived from an EMBL/GenBank/DDBJ whole genome shotgun (WGS) entry which is preliminary data.</text>
</comment>
<dbReference type="Proteomes" id="UP000822476">
    <property type="component" value="Unassembled WGS sequence"/>
</dbReference>